<name>A0A3Q2UH68_FUNHE</name>
<accession>A0A3Q2UH68</accession>
<sequence length="133" mass="14418">MKGKTCGLCGKADGEIRQEYHTPNGRVAKNSVSFAHSWILPAESCRDASECRLKLESVQLEKQLTIHGEDSTCFSVEPVPRCLPGCLPVKTTPVTVGFSCLASDPQTSVYDRSVDLRQTTQAHLACSCNAKCS</sequence>
<feature type="domain" description="VWFD" evidence="3">
    <location>
        <begin position="1"/>
        <end position="46"/>
    </location>
</feature>
<dbReference type="InterPro" id="IPR050733">
    <property type="entry name" value="Vitellogenin/Apolipophorin"/>
</dbReference>
<dbReference type="GO" id="GO:0071391">
    <property type="term" value="P:cellular response to estrogen stimulus"/>
    <property type="evidence" value="ECO:0007669"/>
    <property type="project" value="TreeGrafter"/>
</dbReference>
<dbReference type="PANTHER" id="PTHR23345:SF9">
    <property type="entry name" value="VITELLOGENIN-RELATED"/>
    <property type="match status" value="1"/>
</dbReference>
<dbReference type="Ensembl" id="ENSFHET00000020665.1">
    <property type="protein sequence ID" value="ENSFHEP00000029770.1"/>
    <property type="gene ID" value="ENSFHEG00000014667.1"/>
</dbReference>
<dbReference type="GeneTree" id="ENSGT00940000175306"/>
<evidence type="ECO:0000259" key="3">
    <source>
        <dbReference type="PROSITE" id="PS51233"/>
    </source>
</evidence>
<dbReference type="PROSITE" id="PS51233">
    <property type="entry name" value="VWFD"/>
    <property type="match status" value="1"/>
</dbReference>
<keyword evidence="5" id="KW-1185">Reference proteome</keyword>
<reference evidence="4" key="2">
    <citation type="submission" date="2025-09" db="UniProtKB">
        <authorList>
            <consortium name="Ensembl"/>
        </authorList>
    </citation>
    <scope>IDENTIFICATION</scope>
</reference>
<dbReference type="AlphaFoldDB" id="A0A3Q2UH68"/>
<dbReference type="Proteomes" id="UP000265000">
    <property type="component" value="Unplaced"/>
</dbReference>
<evidence type="ECO:0000313" key="4">
    <source>
        <dbReference type="Ensembl" id="ENSFHEP00000029770.1"/>
    </source>
</evidence>
<dbReference type="GO" id="GO:0005319">
    <property type="term" value="F:lipid transporter activity"/>
    <property type="evidence" value="ECO:0007669"/>
    <property type="project" value="TreeGrafter"/>
</dbReference>
<evidence type="ECO:0000256" key="2">
    <source>
        <dbReference type="ARBA" id="ARBA00023180"/>
    </source>
</evidence>
<evidence type="ECO:0000256" key="1">
    <source>
        <dbReference type="ARBA" id="ARBA00022761"/>
    </source>
</evidence>
<dbReference type="GO" id="GO:0032355">
    <property type="term" value="P:response to estradiol"/>
    <property type="evidence" value="ECO:0007669"/>
    <property type="project" value="TreeGrafter"/>
</dbReference>
<keyword evidence="2" id="KW-0325">Glycoprotein</keyword>
<keyword evidence="1" id="KW-0758">Storage protein</keyword>
<evidence type="ECO:0000313" key="5">
    <source>
        <dbReference type="Proteomes" id="UP000265000"/>
    </source>
</evidence>
<proteinExistence type="predicted"/>
<organism evidence="4 5">
    <name type="scientific">Fundulus heteroclitus</name>
    <name type="common">Killifish</name>
    <name type="synonym">Mummichog</name>
    <dbReference type="NCBI Taxonomy" id="8078"/>
    <lineage>
        <taxon>Eukaryota</taxon>
        <taxon>Metazoa</taxon>
        <taxon>Chordata</taxon>
        <taxon>Craniata</taxon>
        <taxon>Vertebrata</taxon>
        <taxon>Euteleostomi</taxon>
        <taxon>Actinopterygii</taxon>
        <taxon>Neopterygii</taxon>
        <taxon>Teleostei</taxon>
        <taxon>Neoteleostei</taxon>
        <taxon>Acanthomorphata</taxon>
        <taxon>Ovalentaria</taxon>
        <taxon>Atherinomorphae</taxon>
        <taxon>Cyprinodontiformes</taxon>
        <taxon>Fundulidae</taxon>
        <taxon>Fundulus</taxon>
    </lineage>
</organism>
<dbReference type="InterPro" id="IPR001846">
    <property type="entry name" value="VWF_type-D"/>
</dbReference>
<protein>
    <submittedName>
        <fullName evidence="4">Vitellogenin-1-like</fullName>
    </submittedName>
</protein>
<reference evidence="4" key="1">
    <citation type="submission" date="2025-08" db="UniProtKB">
        <authorList>
            <consortium name="Ensembl"/>
        </authorList>
    </citation>
    <scope>IDENTIFICATION</scope>
</reference>
<dbReference type="GO" id="GO:0045735">
    <property type="term" value="F:nutrient reservoir activity"/>
    <property type="evidence" value="ECO:0007669"/>
    <property type="project" value="UniProtKB-KW"/>
</dbReference>
<dbReference type="PANTHER" id="PTHR23345">
    <property type="entry name" value="VITELLOGENIN-RELATED"/>
    <property type="match status" value="1"/>
</dbReference>